<protein>
    <submittedName>
        <fullName evidence="3">Peptide ligase PGM1-related protein</fullName>
    </submittedName>
</protein>
<dbReference type="PROSITE" id="PS50975">
    <property type="entry name" value="ATP_GRASP"/>
    <property type="match status" value="1"/>
</dbReference>
<dbReference type="EMBL" id="JAZHGC010000033">
    <property type="protein sequence ID" value="MEM5290193.1"/>
    <property type="molecule type" value="Genomic_DNA"/>
</dbReference>
<gene>
    <name evidence="3" type="ORF">V4C55_31155</name>
</gene>
<dbReference type="GO" id="GO:0016874">
    <property type="term" value="F:ligase activity"/>
    <property type="evidence" value="ECO:0007669"/>
    <property type="project" value="UniProtKB-KW"/>
</dbReference>
<evidence type="ECO:0000313" key="4">
    <source>
        <dbReference type="Proteomes" id="UP001494588"/>
    </source>
</evidence>
<keyword evidence="3" id="KW-0436">Ligase</keyword>
<dbReference type="Pfam" id="PF18604">
    <property type="entry name" value="PreAtp-grasp"/>
    <property type="match status" value="1"/>
</dbReference>
<proteinExistence type="predicted"/>
<dbReference type="InterPro" id="IPR041356">
    <property type="entry name" value="PGM1_C"/>
</dbReference>
<keyword evidence="1" id="KW-0547">Nucleotide-binding</keyword>
<evidence type="ECO:0000313" key="3">
    <source>
        <dbReference type="EMBL" id="MEM5290193.1"/>
    </source>
</evidence>
<dbReference type="InterPro" id="IPR040754">
    <property type="entry name" value="PreAtp-grasp"/>
</dbReference>
<sequence length="439" mass="48554">MPKIFLGNADTEAMVVCPQSLSKRYRQFSASASRRHFWMMSPRDLIILPSAGDLEHIRYVEEMCQYEHDSLQALYVCGQSDDPHPLSLDALKPDSFIQDVKKIGIEGHDWSIEPYIADQVAFDFGELVGMPVRFGASGTPAREAADLFNDKRVFRGLAAGLRVPVAPGRTCASPAQLVPALAELMPLTGSCIVKLDRHSGAEGNVLVTRDDITSAPGTHKVHHVPDQEYERVAQTVYSELSREQTPFLVVESYYRSVHSVGVHYLLQDDSVVFNGIADIRLAPAYAGMFWPTTLSDTVVHKLQAEGLKLAHDIARFGHRGPISVDAIVRQDGDILINEVNARHGGFTAAKAILERIVPKERGDALVAATRTNLTSDMDFRSLRALLARENLGFTRARGTGVVISVEDLRSTGRIEILTVAESRAELERIEERFVRLACR</sequence>
<keyword evidence="4" id="KW-1185">Reference proteome</keyword>
<keyword evidence="1" id="KW-0067">ATP-binding</keyword>
<dbReference type="Proteomes" id="UP001494588">
    <property type="component" value="Unassembled WGS sequence"/>
</dbReference>
<evidence type="ECO:0000259" key="2">
    <source>
        <dbReference type="PROSITE" id="PS50975"/>
    </source>
</evidence>
<dbReference type="Gene3D" id="3.30.470.20">
    <property type="entry name" value="ATP-grasp fold, B domain"/>
    <property type="match status" value="1"/>
</dbReference>
<dbReference type="InterPro" id="IPR011761">
    <property type="entry name" value="ATP-grasp"/>
</dbReference>
<accession>A0ABU9QL83</accession>
<organism evidence="3 4">
    <name type="scientific">Paraburkholderia sabiae</name>
    <dbReference type="NCBI Taxonomy" id="273251"/>
    <lineage>
        <taxon>Bacteria</taxon>
        <taxon>Pseudomonadati</taxon>
        <taxon>Pseudomonadota</taxon>
        <taxon>Betaproteobacteria</taxon>
        <taxon>Burkholderiales</taxon>
        <taxon>Burkholderiaceae</taxon>
        <taxon>Paraburkholderia</taxon>
    </lineage>
</organism>
<comment type="caution">
    <text evidence="3">The sequence shown here is derived from an EMBL/GenBank/DDBJ whole genome shotgun (WGS) entry which is preliminary data.</text>
</comment>
<dbReference type="Pfam" id="PF18105">
    <property type="entry name" value="PGM1_C"/>
    <property type="match status" value="1"/>
</dbReference>
<dbReference type="SUPFAM" id="SSF56059">
    <property type="entry name" value="Glutathione synthetase ATP-binding domain-like"/>
    <property type="match status" value="1"/>
</dbReference>
<dbReference type="RefSeq" id="WP_201651793.1">
    <property type="nucleotide sequence ID" value="NZ_CAJHCS010000014.1"/>
</dbReference>
<evidence type="ECO:0000256" key="1">
    <source>
        <dbReference type="PROSITE-ProRule" id="PRU00409"/>
    </source>
</evidence>
<reference evidence="3 4" key="1">
    <citation type="submission" date="2024-01" db="EMBL/GenBank/DDBJ databases">
        <title>The diversity of rhizobia nodulating Mimosa spp. in eleven states of Brazil covering several biomes is determined by host plant, location, and edaphic factors.</title>
        <authorList>
            <person name="Rouws L."/>
            <person name="Barauna A."/>
            <person name="Beukes C."/>
            <person name="De Faria S.M."/>
            <person name="Gross E."/>
            <person name="Dos Reis Junior F.B."/>
            <person name="Simon M."/>
            <person name="Maluk M."/>
            <person name="Odee D.W."/>
            <person name="Kenicer G."/>
            <person name="Young J.P.W."/>
            <person name="Reis V.M."/>
            <person name="Zilli J."/>
            <person name="James E.K."/>
        </authorList>
    </citation>
    <scope>NUCLEOTIDE SEQUENCE [LARGE SCALE GENOMIC DNA]</scope>
    <source>
        <strain evidence="3 4">JPY77</strain>
    </source>
</reference>
<name>A0ABU9QL83_9BURK</name>
<feature type="domain" description="ATP-grasp" evidence="2">
    <location>
        <begin position="155"/>
        <end position="370"/>
    </location>
</feature>